<dbReference type="InterPro" id="IPR035987">
    <property type="entry name" value="Ribosomal_uS8_sf"/>
</dbReference>
<evidence type="ECO:0000256" key="9">
    <source>
        <dbReference type="SAM" id="MobiDB-lite"/>
    </source>
</evidence>
<feature type="domain" description="Tify" evidence="10">
    <location>
        <begin position="438"/>
        <end position="493"/>
    </location>
</feature>
<keyword evidence="4 8" id="KW-0689">Ribosomal protein</keyword>
<sequence length="543" mass="60392">MVRVSVLNYALKSMYNAEKRGKRQVMIRPSSKVVIKFLLVMQKHGYIGEFEYVDDHRSGKIVVELNGRLNKCGVISPRFDVGVKEIEPWTARLLPSRQFGYIVLTTSAGIMDHEEARRKNVGGKDKGFWMPKGGGHVTDEDTVFDNTSRMEPKRARQWFLDASEADLFPSKKQVVEAPDGNQFMDRLFGSETTTPVPLTDRNVTLTDRNMSIAGTDGSNGRKKVPCEQFENNSSVGLSISYAMEDPEAGVSYGGLRKVKVNQVKDPENGLLASKEHGIGISMEQTYNRGSESTFVSMGQPYGKESENVTLMSHSYDIGEANIRSMGSTFGKDESVMEALARPISSYSLLYEQSSAQTSETPSKKEVDTLNATATLSTSHVPKSKVDSTSKNKAETKPARKEAPNSFPSNVRSLIATAFGSFTNGLRKVSLLCNKELRGIIKGSGYLCGCQSCNYSKALNAYEFERHAGCKTKHPNNHIYFENGKTIYQIVQELRSTPESMLFDAIQNVTGSPINQKAFRTWKESFQAATRELQRIYGKEELNL</sequence>
<keyword evidence="12" id="KW-1185">Reference proteome</keyword>
<proteinExistence type="inferred from homology"/>
<evidence type="ECO:0000256" key="3">
    <source>
        <dbReference type="ARBA" id="ARBA00006471"/>
    </source>
</evidence>
<evidence type="ECO:0000256" key="6">
    <source>
        <dbReference type="ARBA" id="ARBA00023274"/>
    </source>
</evidence>
<keyword evidence="6 8" id="KW-0687">Ribonucleoprotein</keyword>
<comment type="caution">
    <text evidence="11">The sequence shown here is derived from an EMBL/GenBank/DDBJ whole genome shotgun (WGS) entry which is preliminary data.</text>
</comment>
<dbReference type="Proteomes" id="UP001318860">
    <property type="component" value="Unassembled WGS sequence"/>
</dbReference>
<evidence type="ECO:0000256" key="5">
    <source>
        <dbReference type="ARBA" id="ARBA00023242"/>
    </source>
</evidence>
<comment type="similarity">
    <text evidence="3 8">Belongs to the universal ribosomal protein uS8 family.</text>
</comment>
<feature type="compositionally biased region" description="Basic and acidic residues" evidence="9">
    <location>
        <begin position="383"/>
        <end position="402"/>
    </location>
</feature>
<evidence type="ECO:0000256" key="1">
    <source>
        <dbReference type="ARBA" id="ARBA00002569"/>
    </source>
</evidence>
<evidence type="ECO:0000256" key="4">
    <source>
        <dbReference type="ARBA" id="ARBA00022980"/>
    </source>
</evidence>
<dbReference type="NCBIfam" id="NF003115">
    <property type="entry name" value="PRK04034.1"/>
    <property type="match status" value="1"/>
</dbReference>
<dbReference type="InterPro" id="IPR032308">
    <property type="entry name" value="TDBD"/>
</dbReference>
<evidence type="ECO:0000259" key="10">
    <source>
        <dbReference type="Pfam" id="PF16135"/>
    </source>
</evidence>
<dbReference type="PROSITE" id="PS00053">
    <property type="entry name" value="RIBOSOMAL_S8"/>
    <property type="match status" value="1"/>
</dbReference>
<feature type="compositionally biased region" description="Polar residues" evidence="9">
    <location>
        <begin position="372"/>
        <end position="382"/>
    </location>
</feature>
<dbReference type="Gene3D" id="3.30.1370.30">
    <property type="match status" value="1"/>
</dbReference>
<evidence type="ECO:0000313" key="11">
    <source>
        <dbReference type="EMBL" id="KAK6137978.1"/>
    </source>
</evidence>
<name>A0ABR0VRU6_REHGL</name>
<dbReference type="Pfam" id="PF16135">
    <property type="entry name" value="TDBD"/>
    <property type="match status" value="1"/>
</dbReference>
<dbReference type="SUPFAM" id="SSF56047">
    <property type="entry name" value="Ribosomal protein S8"/>
    <property type="match status" value="1"/>
</dbReference>
<evidence type="ECO:0000256" key="8">
    <source>
        <dbReference type="RuleBase" id="RU003660"/>
    </source>
</evidence>
<protein>
    <recommendedName>
        <fullName evidence="7">Small ribosomal subunit protein uS8c</fullName>
    </recommendedName>
</protein>
<evidence type="ECO:0000256" key="7">
    <source>
        <dbReference type="ARBA" id="ARBA00035153"/>
    </source>
</evidence>
<accession>A0ABR0VRU6</accession>
<gene>
    <name evidence="11" type="ORF">DH2020_028276</name>
</gene>
<dbReference type="EMBL" id="JABTTQ020000762">
    <property type="protein sequence ID" value="KAK6137978.1"/>
    <property type="molecule type" value="Genomic_DNA"/>
</dbReference>
<reference evidence="11 12" key="1">
    <citation type="journal article" date="2021" name="Comput. Struct. Biotechnol. J.">
        <title>De novo genome assembly of the potent medicinal plant Rehmannia glutinosa using nanopore technology.</title>
        <authorList>
            <person name="Ma L."/>
            <person name="Dong C."/>
            <person name="Song C."/>
            <person name="Wang X."/>
            <person name="Zheng X."/>
            <person name="Niu Y."/>
            <person name="Chen S."/>
            <person name="Feng W."/>
        </authorList>
    </citation>
    <scope>NUCLEOTIDE SEQUENCE [LARGE SCALE GENOMIC DNA]</scope>
    <source>
        <strain evidence="11">DH-2019</strain>
    </source>
</reference>
<dbReference type="InterPro" id="IPR047863">
    <property type="entry name" value="Ribosomal_uS8_CS"/>
</dbReference>
<keyword evidence="5" id="KW-0539">Nucleus</keyword>
<comment type="subcellular location">
    <subcellularLocation>
        <location evidence="2">Nucleus</location>
    </subcellularLocation>
</comment>
<dbReference type="Pfam" id="PF00410">
    <property type="entry name" value="Ribosomal_S8"/>
    <property type="match status" value="1"/>
</dbReference>
<evidence type="ECO:0000313" key="12">
    <source>
        <dbReference type="Proteomes" id="UP001318860"/>
    </source>
</evidence>
<dbReference type="InterPro" id="IPR000630">
    <property type="entry name" value="Ribosomal_uS8"/>
</dbReference>
<feature type="region of interest" description="Disordered" evidence="9">
    <location>
        <begin position="372"/>
        <end position="406"/>
    </location>
</feature>
<dbReference type="Gene3D" id="3.30.1490.10">
    <property type="match status" value="1"/>
</dbReference>
<comment type="function">
    <text evidence="1">One of the primary rRNA binding proteins, it binds directly to 16S rRNA central domain where it helps coordinate assembly of the platform of the 30S subunit.</text>
</comment>
<evidence type="ECO:0000256" key="2">
    <source>
        <dbReference type="ARBA" id="ARBA00004123"/>
    </source>
</evidence>
<dbReference type="PANTHER" id="PTHR11758">
    <property type="entry name" value="40S RIBOSOMAL PROTEIN S15A"/>
    <property type="match status" value="1"/>
</dbReference>
<organism evidence="11 12">
    <name type="scientific">Rehmannia glutinosa</name>
    <name type="common">Chinese foxglove</name>
    <dbReference type="NCBI Taxonomy" id="99300"/>
    <lineage>
        <taxon>Eukaryota</taxon>
        <taxon>Viridiplantae</taxon>
        <taxon>Streptophyta</taxon>
        <taxon>Embryophyta</taxon>
        <taxon>Tracheophyta</taxon>
        <taxon>Spermatophyta</taxon>
        <taxon>Magnoliopsida</taxon>
        <taxon>eudicotyledons</taxon>
        <taxon>Gunneridae</taxon>
        <taxon>Pentapetalae</taxon>
        <taxon>asterids</taxon>
        <taxon>lamiids</taxon>
        <taxon>Lamiales</taxon>
        <taxon>Orobanchaceae</taxon>
        <taxon>Rehmannieae</taxon>
        <taxon>Rehmannia</taxon>
    </lineage>
</organism>